<sequence>MTDVSDCRIVFVLAGGNALGAYQAGVYQALHKAGLTPEWIVGTSIGAANGAIMAGNAPEDRLTRLREFWRPAVGAASLYYGESAETWRRSGEALATLLAGRAGMFAPIGTALATRETPGLYDTAPLARTLARLIDFDRLNQGTIRYTIQAVALDSGAGRLFDTHKDRIGVEHIRASGAMAPAFPPIAIDGTLFVDGGLAANLPLDPVLEQADHRPLLCIAIDLLPLAGPHDATIGSLIARIQDLALAAQSRRIIESWQHRYGCDPALSDRAVTLAHLTYATQHREVAGKAMDFSAASVRQRWDAGVRDGDALLSGLRDGTIPLGRAGLNLVAIPQGERP</sequence>
<dbReference type="PANTHER" id="PTHR14226:SF57">
    <property type="entry name" value="BLR7027 PROTEIN"/>
    <property type="match status" value="1"/>
</dbReference>
<feature type="short sequence motif" description="DGA/G" evidence="4">
    <location>
        <begin position="195"/>
        <end position="197"/>
    </location>
</feature>
<feature type="active site" description="Nucleophile" evidence="4">
    <location>
        <position position="44"/>
    </location>
</feature>
<evidence type="ECO:0000313" key="6">
    <source>
        <dbReference type="EMBL" id="NUU47947.1"/>
    </source>
</evidence>
<dbReference type="AlphaFoldDB" id="A0A7Y6EIC2"/>
<feature type="active site" description="Proton acceptor" evidence="4">
    <location>
        <position position="195"/>
    </location>
</feature>
<evidence type="ECO:0000259" key="5">
    <source>
        <dbReference type="PROSITE" id="PS51635"/>
    </source>
</evidence>
<evidence type="ECO:0000256" key="2">
    <source>
        <dbReference type="ARBA" id="ARBA00022963"/>
    </source>
</evidence>
<accession>A0A7Y6EIC2</accession>
<dbReference type="Pfam" id="PF01734">
    <property type="entry name" value="Patatin"/>
    <property type="match status" value="1"/>
</dbReference>
<name>A0A7Y6EIC2_9SPHN</name>
<feature type="domain" description="PNPLA" evidence="5">
    <location>
        <begin position="11"/>
        <end position="208"/>
    </location>
</feature>
<gene>
    <name evidence="6" type="ORF">HP438_13310</name>
</gene>
<comment type="caution">
    <text evidence="6">The sequence shown here is derived from an EMBL/GenBank/DDBJ whole genome shotgun (WGS) entry which is preliminary data.</text>
</comment>
<dbReference type="InterPro" id="IPR002641">
    <property type="entry name" value="PNPLA_dom"/>
</dbReference>
<dbReference type="InterPro" id="IPR016035">
    <property type="entry name" value="Acyl_Trfase/lysoPLipase"/>
</dbReference>
<dbReference type="SUPFAM" id="SSF52151">
    <property type="entry name" value="FabD/lysophospholipase-like"/>
    <property type="match status" value="1"/>
</dbReference>
<dbReference type="Proteomes" id="UP000536441">
    <property type="component" value="Unassembled WGS sequence"/>
</dbReference>
<dbReference type="PANTHER" id="PTHR14226">
    <property type="entry name" value="NEUROPATHY TARGET ESTERASE/SWISS CHEESE D.MELANOGASTER"/>
    <property type="match status" value="1"/>
</dbReference>
<evidence type="ECO:0000256" key="1">
    <source>
        <dbReference type="ARBA" id="ARBA00022801"/>
    </source>
</evidence>
<organism evidence="6 7">
    <name type="scientific">Sphingomonas zeae</name>
    <dbReference type="NCBI Taxonomy" id="1646122"/>
    <lineage>
        <taxon>Bacteria</taxon>
        <taxon>Pseudomonadati</taxon>
        <taxon>Pseudomonadota</taxon>
        <taxon>Alphaproteobacteria</taxon>
        <taxon>Sphingomonadales</taxon>
        <taxon>Sphingomonadaceae</taxon>
        <taxon>Sphingomonas</taxon>
    </lineage>
</organism>
<dbReference type="PROSITE" id="PS51635">
    <property type="entry name" value="PNPLA"/>
    <property type="match status" value="1"/>
</dbReference>
<dbReference type="Pfam" id="PF12536">
    <property type="entry name" value="DUF3734"/>
    <property type="match status" value="1"/>
</dbReference>
<dbReference type="InterPro" id="IPR050301">
    <property type="entry name" value="NTE"/>
</dbReference>
<evidence type="ECO:0000256" key="3">
    <source>
        <dbReference type="ARBA" id="ARBA00023098"/>
    </source>
</evidence>
<protein>
    <submittedName>
        <fullName evidence="6">Patatin</fullName>
    </submittedName>
</protein>
<keyword evidence="2 4" id="KW-0442">Lipid degradation</keyword>
<dbReference type="EMBL" id="JABMCH010000066">
    <property type="protein sequence ID" value="NUU47947.1"/>
    <property type="molecule type" value="Genomic_DNA"/>
</dbReference>
<evidence type="ECO:0000256" key="4">
    <source>
        <dbReference type="PROSITE-ProRule" id="PRU01161"/>
    </source>
</evidence>
<evidence type="ECO:0000313" key="7">
    <source>
        <dbReference type="Proteomes" id="UP000536441"/>
    </source>
</evidence>
<dbReference type="GO" id="GO:0016042">
    <property type="term" value="P:lipid catabolic process"/>
    <property type="evidence" value="ECO:0007669"/>
    <property type="project" value="UniProtKB-UniRule"/>
</dbReference>
<keyword evidence="1 4" id="KW-0378">Hydrolase</keyword>
<dbReference type="RefSeq" id="WP_175312534.1">
    <property type="nucleotide sequence ID" value="NZ_CBCRYR010000002.1"/>
</dbReference>
<feature type="short sequence motif" description="GXSXG" evidence="4">
    <location>
        <begin position="42"/>
        <end position="46"/>
    </location>
</feature>
<keyword evidence="3 4" id="KW-0443">Lipid metabolism</keyword>
<dbReference type="InterPro" id="IPR021095">
    <property type="entry name" value="DUF3734"/>
</dbReference>
<reference evidence="6 7" key="1">
    <citation type="submission" date="2020-05" db="EMBL/GenBank/DDBJ databases">
        <title>Genome Sequencing of Type Strains.</title>
        <authorList>
            <person name="Lemaire J.F."/>
            <person name="Inderbitzin P."/>
            <person name="Gregorio O.A."/>
            <person name="Collins S.B."/>
            <person name="Wespe N."/>
            <person name="Knight-Connoni V."/>
        </authorList>
    </citation>
    <scope>NUCLEOTIDE SEQUENCE [LARGE SCALE GENOMIC DNA]</scope>
    <source>
        <strain evidence="6 7">DSM 100049</strain>
    </source>
</reference>
<dbReference type="Gene3D" id="3.40.1090.10">
    <property type="entry name" value="Cytosolic phospholipase A2 catalytic domain"/>
    <property type="match status" value="2"/>
</dbReference>
<proteinExistence type="predicted"/>
<keyword evidence="7" id="KW-1185">Reference proteome</keyword>
<dbReference type="GO" id="GO:0016787">
    <property type="term" value="F:hydrolase activity"/>
    <property type="evidence" value="ECO:0007669"/>
    <property type="project" value="UniProtKB-UniRule"/>
</dbReference>
<comment type="caution">
    <text evidence="4">Lacks conserved residue(s) required for the propagation of feature annotation.</text>
</comment>